<keyword evidence="6" id="KW-0931">ER-Golgi transport</keyword>
<protein>
    <submittedName>
        <fullName evidence="12">ER-retrevial receptor Ter1p</fullName>
    </submittedName>
</protein>
<feature type="transmembrane region" description="Helical" evidence="11">
    <location>
        <begin position="21"/>
        <end position="42"/>
    </location>
</feature>
<comment type="similarity">
    <text evidence="2">Belongs to the ERD2 family.</text>
</comment>
<evidence type="ECO:0000256" key="11">
    <source>
        <dbReference type="SAM" id="Phobius"/>
    </source>
</evidence>
<evidence type="ECO:0000256" key="8">
    <source>
        <dbReference type="ARBA" id="ARBA00022989"/>
    </source>
</evidence>
<keyword evidence="4 11" id="KW-0812">Transmembrane</keyword>
<dbReference type="InterPro" id="IPR000133">
    <property type="entry name" value="ER_ret_rcpt"/>
</dbReference>
<evidence type="ECO:0000256" key="1">
    <source>
        <dbReference type="ARBA" id="ARBA00004477"/>
    </source>
</evidence>
<evidence type="ECO:0000313" key="13">
    <source>
        <dbReference type="Proteomes" id="UP000823046"/>
    </source>
</evidence>
<dbReference type="PRINTS" id="PR00660">
    <property type="entry name" value="ERLUMENR"/>
</dbReference>
<dbReference type="PANTHER" id="PTHR10585">
    <property type="entry name" value="ER LUMEN PROTEIN RETAINING RECEPTOR"/>
    <property type="match status" value="1"/>
</dbReference>
<feature type="non-terminal residue" evidence="12">
    <location>
        <position position="1"/>
    </location>
</feature>
<evidence type="ECO:0000256" key="7">
    <source>
        <dbReference type="ARBA" id="ARBA00022927"/>
    </source>
</evidence>
<keyword evidence="9 11" id="KW-0472">Membrane</keyword>
<comment type="subcellular location">
    <subcellularLocation>
        <location evidence="1">Endoplasmic reticulum membrane</location>
        <topology evidence="1">Multi-pass membrane protein</topology>
    </subcellularLocation>
</comment>
<keyword evidence="10 12" id="KW-0675">Receptor</keyword>
<feature type="transmembrane region" description="Helical" evidence="11">
    <location>
        <begin position="84"/>
        <end position="103"/>
    </location>
</feature>
<evidence type="ECO:0000256" key="10">
    <source>
        <dbReference type="ARBA" id="ARBA00023170"/>
    </source>
</evidence>
<dbReference type="Pfam" id="PF00810">
    <property type="entry name" value="ER_lumen_recept"/>
    <property type="match status" value="1"/>
</dbReference>
<sequence>NLIHFLGGLVLLWKIKQQKTIYGLSFDTQLCFVLSTIARCMWSLDTRLVENRLAYLELFCSILAVFLLVYHMHRYRYTGSKSTWWPLQSQTLIPVALIAAFLFHPGQKWWSIQILVAFTMYLEAVALIPQLWLMHNIVEIETLTSHYVGLLILSRIVRMFFWLSLYLRGEQFIGLFVADLLHSICSVDYFFLWCHKLRRGGMLMYKT</sequence>
<keyword evidence="3" id="KW-0813">Transport</keyword>
<organism evidence="12 13">
    <name type="scientific">Cardiosporidium cionae</name>
    <dbReference type="NCBI Taxonomy" id="476202"/>
    <lineage>
        <taxon>Eukaryota</taxon>
        <taxon>Sar</taxon>
        <taxon>Alveolata</taxon>
        <taxon>Apicomplexa</taxon>
        <taxon>Aconoidasida</taxon>
        <taxon>Nephromycida</taxon>
        <taxon>Cardiosporidium</taxon>
    </lineage>
</organism>
<comment type="caution">
    <text evidence="12">The sequence shown here is derived from an EMBL/GenBank/DDBJ whole genome shotgun (WGS) entry which is preliminary data.</text>
</comment>
<accession>A0ABQ7J5X0</accession>
<evidence type="ECO:0000256" key="6">
    <source>
        <dbReference type="ARBA" id="ARBA00022892"/>
    </source>
</evidence>
<dbReference type="Proteomes" id="UP000823046">
    <property type="component" value="Unassembled WGS sequence"/>
</dbReference>
<evidence type="ECO:0000256" key="3">
    <source>
        <dbReference type="ARBA" id="ARBA00022448"/>
    </source>
</evidence>
<feature type="transmembrane region" description="Helical" evidence="11">
    <location>
        <begin position="145"/>
        <end position="166"/>
    </location>
</feature>
<evidence type="ECO:0000313" key="12">
    <source>
        <dbReference type="EMBL" id="KAF8819085.1"/>
    </source>
</evidence>
<keyword evidence="7" id="KW-0653">Protein transport</keyword>
<evidence type="ECO:0000256" key="9">
    <source>
        <dbReference type="ARBA" id="ARBA00023136"/>
    </source>
</evidence>
<keyword evidence="5" id="KW-0256">Endoplasmic reticulum</keyword>
<name>A0ABQ7J5X0_9APIC</name>
<evidence type="ECO:0000256" key="4">
    <source>
        <dbReference type="ARBA" id="ARBA00022692"/>
    </source>
</evidence>
<dbReference type="EMBL" id="JADAQX010000973">
    <property type="protein sequence ID" value="KAF8819085.1"/>
    <property type="molecule type" value="Genomic_DNA"/>
</dbReference>
<proteinExistence type="inferred from homology"/>
<feature type="transmembrane region" description="Helical" evidence="11">
    <location>
        <begin position="172"/>
        <end position="194"/>
    </location>
</feature>
<reference evidence="12 13" key="1">
    <citation type="journal article" date="2020" name="bioRxiv">
        <title>Metabolic contributions of an alphaproteobacterial endosymbiont in the apicomplexan Cardiosporidium cionae.</title>
        <authorList>
            <person name="Hunter E.S."/>
            <person name="Paight C.J."/>
            <person name="Lane C.E."/>
        </authorList>
    </citation>
    <scope>NUCLEOTIDE SEQUENCE [LARGE SCALE GENOMIC DNA]</scope>
    <source>
        <strain evidence="12">ESH_2018</strain>
    </source>
</reference>
<keyword evidence="13" id="KW-1185">Reference proteome</keyword>
<keyword evidence="8 11" id="KW-1133">Transmembrane helix</keyword>
<feature type="transmembrane region" description="Helical" evidence="11">
    <location>
        <begin position="54"/>
        <end position="72"/>
    </location>
</feature>
<evidence type="ECO:0000256" key="5">
    <source>
        <dbReference type="ARBA" id="ARBA00022824"/>
    </source>
</evidence>
<gene>
    <name evidence="12" type="ORF">IE077_001704</name>
</gene>
<evidence type="ECO:0000256" key="2">
    <source>
        <dbReference type="ARBA" id="ARBA00010120"/>
    </source>
</evidence>
<feature type="transmembrane region" description="Helical" evidence="11">
    <location>
        <begin position="109"/>
        <end position="133"/>
    </location>
</feature>